<comment type="caution">
    <text evidence="1">The sequence shown here is derived from an EMBL/GenBank/DDBJ whole genome shotgun (WGS) entry which is preliminary data.</text>
</comment>
<sequence>MKKLFLSLMLLAVLMLPVQSWGVGTVTQTIGYTHNFYTITYSWTADVADGSVPATASKWPISGYIVKVITNPGATAPTDNYDITLTNSDGIDVVHGELANRDTSTSEEIVPVPSNNVTVYGGSAVAGIITLNITNNSVNSATGTVTVIFERAGY</sequence>
<name>A0A0F9DSZ7_9ZZZZ</name>
<evidence type="ECO:0000313" key="1">
    <source>
        <dbReference type="EMBL" id="KKL64958.1"/>
    </source>
</evidence>
<gene>
    <name evidence="1" type="ORF">LCGC14_2159790</name>
</gene>
<protein>
    <submittedName>
        <fullName evidence="1">Uncharacterized protein</fullName>
    </submittedName>
</protein>
<dbReference type="EMBL" id="LAZR01027685">
    <property type="protein sequence ID" value="KKL64958.1"/>
    <property type="molecule type" value="Genomic_DNA"/>
</dbReference>
<proteinExistence type="predicted"/>
<reference evidence="1" key="1">
    <citation type="journal article" date="2015" name="Nature">
        <title>Complex archaea that bridge the gap between prokaryotes and eukaryotes.</title>
        <authorList>
            <person name="Spang A."/>
            <person name="Saw J.H."/>
            <person name="Jorgensen S.L."/>
            <person name="Zaremba-Niedzwiedzka K."/>
            <person name="Martijn J."/>
            <person name="Lind A.E."/>
            <person name="van Eijk R."/>
            <person name="Schleper C."/>
            <person name="Guy L."/>
            <person name="Ettema T.J."/>
        </authorList>
    </citation>
    <scope>NUCLEOTIDE SEQUENCE</scope>
</reference>
<organism evidence="1">
    <name type="scientific">marine sediment metagenome</name>
    <dbReference type="NCBI Taxonomy" id="412755"/>
    <lineage>
        <taxon>unclassified sequences</taxon>
        <taxon>metagenomes</taxon>
        <taxon>ecological metagenomes</taxon>
    </lineage>
</organism>
<accession>A0A0F9DSZ7</accession>
<dbReference type="AlphaFoldDB" id="A0A0F9DSZ7"/>